<evidence type="ECO:0000313" key="2">
    <source>
        <dbReference type="EMBL" id="EDM14194.1"/>
    </source>
</evidence>
<reference evidence="2 3" key="1">
    <citation type="submission" date="2005-07" db="EMBL/GenBank/DDBJ databases">
        <authorList>
            <person name="Mural R.J."/>
            <person name="Li P.W."/>
            <person name="Adams M.D."/>
            <person name="Amanatides P.G."/>
            <person name="Baden-Tillson H."/>
            <person name="Barnstead M."/>
            <person name="Chin S.H."/>
            <person name="Dew I."/>
            <person name="Evans C.A."/>
            <person name="Ferriera S."/>
            <person name="Flanigan M."/>
            <person name="Fosler C."/>
            <person name="Glodek A."/>
            <person name="Gu Z."/>
            <person name="Holt R.A."/>
            <person name="Jennings D."/>
            <person name="Kraft C.L."/>
            <person name="Lu F."/>
            <person name="Nguyen T."/>
            <person name="Nusskern D.R."/>
            <person name="Pfannkoch C.M."/>
            <person name="Sitter C."/>
            <person name="Sutton G.G."/>
            <person name="Venter J.C."/>
            <person name="Wang Z."/>
            <person name="Woodage T."/>
            <person name="Zheng X.H."/>
            <person name="Zhong F."/>
        </authorList>
    </citation>
    <scope>NUCLEOTIDE SEQUENCE [LARGE SCALE GENOMIC DNA]</scope>
    <source>
        <strain>BN</strain>
        <strain evidence="3">Sprague-Dawley</strain>
    </source>
</reference>
<evidence type="ECO:0000256" key="1">
    <source>
        <dbReference type="SAM" id="MobiDB-lite"/>
    </source>
</evidence>
<dbReference type="AlphaFoldDB" id="A6KGW5"/>
<feature type="non-terminal residue" evidence="2">
    <location>
        <position position="121"/>
    </location>
</feature>
<dbReference type="EMBL" id="CH474049">
    <property type="protein sequence ID" value="EDM14194.1"/>
    <property type="molecule type" value="Genomic_DNA"/>
</dbReference>
<feature type="region of interest" description="Disordered" evidence="1">
    <location>
        <begin position="1"/>
        <end position="27"/>
    </location>
</feature>
<protein>
    <submittedName>
        <fullName evidence="2">RCG23592</fullName>
    </submittedName>
</protein>
<proteinExistence type="predicted"/>
<sequence>MTYGSLAQAHTHQPGATRGPGRKPSKDHLAVTLRLELFSRRHQIIYLGKSNGEGGREGRRYTQRYGVGQSQDRSPWMETWHFSRFPSSLAGRWDSALLTLQSWNAGTGDGRKTGLGPLEDR</sequence>
<evidence type="ECO:0000313" key="3">
    <source>
        <dbReference type="Proteomes" id="UP000234681"/>
    </source>
</evidence>
<accession>A6KGW5</accession>
<dbReference type="Proteomes" id="UP000234681">
    <property type="component" value="Chromosome 15"/>
</dbReference>
<name>A6KGW5_RAT</name>
<gene>
    <name evidence="2" type="ORF">rCG_23592</name>
</gene>
<organism evidence="2 3">
    <name type="scientific">Rattus norvegicus</name>
    <name type="common">Rat</name>
    <dbReference type="NCBI Taxonomy" id="10116"/>
    <lineage>
        <taxon>Eukaryota</taxon>
        <taxon>Metazoa</taxon>
        <taxon>Chordata</taxon>
        <taxon>Craniata</taxon>
        <taxon>Vertebrata</taxon>
        <taxon>Euteleostomi</taxon>
        <taxon>Mammalia</taxon>
        <taxon>Eutheria</taxon>
        <taxon>Euarchontoglires</taxon>
        <taxon>Glires</taxon>
        <taxon>Rodentia</taxon>
        <taxon>Myomorpha</taxon>
        <taxon>Muroidea</taxon>
        <taxon>Muridae</taxon>
        <taxon>Murinae</taxon>
        <taxon>Rattus</taxon>
    </lineage>
</organism>